<dbReference type="Proteomes" id="UP001515480">
    <property type="component" value="Unassembled WGS sequence"/>
</dbReference>
<feature type="compositionally biased region" description="Polar residues" evidence="1">
    <location>
        <begin position="198"/>
        <end position="214"/>
    </location>
</feature>
<sequence length="293" mass="30541">MPLRSLLGVQADSRKESAPSYGFGTSDRTSLQVVYGGGRPGAGDSRPTARATKLSPGPIYLPSRASDTGPKFSFGGQGLGVGSHPASRRAGAPPGPGDYDLAGAVGKQSVSQARTAPSFTWGAGPSSRDAVSVAAATGYPPKCEQLYDRGPSIGPQYDSTKRTKASYAFGTAQRFVHDQTVLRRSAAEPGPGAYNLRSADTTRASHVDSTSRSQPKYGFGTAKRFDDPETARVTRIQPGSPPSGQQLGGGIGRQIVSERRTKPSFGFGSQRRFGDSVLKVALTQTPGPGTYDG</sequence>
<dbReference type="AlphaFoldDB" id="A0AB34K611"/>
<feature type="region of interest" description="Disordered" evidence="1">
    <location>
        <begin position="180"/>
        <end position="270"/>
    </location>
</feature>
<feature type="compositionally biased region" description="Low complexity" evidence="1">
    <location>
        <begin position="235"/>
        <end position="245"/>
    </location>
</feature>
<feature type="compositionally biased region" description="Basic and acidic residues" evidence="1">
    <location>
        <begin position="223"/>
        <end position="232"/>
    </location>
</feature>
<evidence type="ECO:0000256" key="1">
    <source>
        <dbReference type="SAM" id="MobiDB-lite"/>
    </source>
</evidence>
<name>A0AB34K611_PRYPA</name>
<evidence type="ECO:0000313" key="2">
    <source>
        <dbReference type="EMBL" id="KAL1528376.1"/>
    </source>
</evidence>
<gene>
    <name evidence="2" type="ORF">AB1Y20_009727</name>
</gene>
<dbReference type="Pfam" id="PF07004">
    <property type="entry name" value="SHIPPO-rpt"/>
    <property type="match status" value="2"/>
</dbReference>
<reference evidence="2 3" key="1">
    <citation type="journal article" date="2024" name="Science">
        <title>Giant polyketide synthase enzymes in the biosynthesis of giant marine polyether toxins.</title>
        <authorList>
            <person name="Fallon T.R."/>
            <person name="Shende V.V."/>
            <person name="Wierzbicki I.H."/>
            <person name="Pendleton A.L."/>
            <person name="Watervoot N.F."/>
            <person name="Auber R.P."/>
            <person name="Gonzalez D.J."/>
            <person name="Wisecaver J.H."/>
            <person name="Moore B.S."/>
        </authorList>
    </citation>
    <scope>NUCLEOTIDE SEQUENCE [LARGE SCALE GENOMIC DNA]</scope>
    <source>
        <strain evidence="2 3">12B1</strain>
    </source>
</reference>
<protein>
    <submittedName>
        <fullName evidence="2">Uncharacterized protein</fullName>
    </submittedName>
</protein>
<dbReference type="EMBL" id="JBGBPQ010000002">
    <property type="protein sequence ID" value="KAL1528376.1"/>
    <property type="molecule type" value="Genomic_DNA"/>
</dbReference>
<proteinExistence type="predicted"/>
<feature type="region of interest" description="Disordered" evidence="1">
    <location>
        <begin position="1"/>
        <end position="108"/>
    </location>
</feature>
<evidence type="ECO:0000313" key="3">
    <source>
        <dbReference type="Proteomes" id="UP001515480"/>
    </source>
</evidence>
<organism evidence="2 3">
    <name type="scientific">Prymnesium parvum</name>
    <name type="common">Toxic golden alga</name>
    <dbReference type="NCBI Taxonomy" id="97485"/>
    <lineage>
        <taxon>Eukaryota</taxon>
        <taxon>Haptista</taxon>
        <taxon>Haptophyta</taxon>
        <taxon>Prymnesiophyceae</taxon>
        <taxon>Prymnesiales</taxon>
        <taxon>Prymnesiaceae</taxon>
        <taxon>Prymnesium</taxon>
    </lineage>
</organism>
<keyword evidence="3" id="KW-1185">Reference proteome</keyword>
<comment type="caution">
    <text evidence="2">The sequence shown here is derived from an EMBL/GenBank/DDBJ whole genome shotgun (WGS) entry which is preliminary data.</text>
</comment>
<accession>A0AB34K611</accession>
<dbReference type="PANTHER" id="PTHR40429:SF1">
    <property type="entry name" value="FLAGELLAR ASSOCIATED PROTEIN"/>
    <property type="match status" value="1"/>
</dbReference>
<dbReference type="PANTHER" id="PTHR40429">
    <property type="entry name" value="FLAGELLAR ASSOCIATED PROTEIN"/>
    <property type="match status" value="1"/>
</dbReference>
<dbReference type="InterPro" id="IPR010736">
    <property type="entry name" value="SHIPPO-rpt"/>
</dbReference>
<feature type="compositionally biased region" description="Low complexity" evidence="1">
    <location>
        <begin position="88"/>
        <end position="104"/>
    </location>
</feature>